<keyword evidence="4" id="KW-1185">Reference proteome</keyword>
<feature type="chain" id="PRO_5015767743" description="Lipoprotein" evidence="2">
    <location>
        <begin position="20"/>
        <end position="176"/>
    </location>
</feature>
<reference evidence="3 4" key="1">
    <citation type="submission" date="2018-04" db="EMBL/GenBank/DDBJ databases">
        <title>The genome sequence of Caulobacter sp. 744.</title>
        <authorList>
            <person name="Gao J."/>
            <person name="Sun J."/>
        </authorList>
    </citation>
    <scope>NUCLEOTIDE SEQUENCE [LARGE SCALE GENOMIC DNA]</scope>
    <source>
        <strain evidence="3 4">774</strain>
    </source>
</reference>
<dbReference type="PROSITE" id="PS51257">
    <property type="entry name" value="PROKAR_LIPOPROTEIN"/>
    <property type="match status" value="1"/>
</dbReference>
<sequence>MTMQTLRTLTITLAAAALAAGCTPKSETKEAATAPAPVGKDAAHQETGALLADLMSPTFTSEQQGRILNMGYFMAASSLCPDLAVDPLKMGRAVDAVLTLGPPEQTDAEKAHQRDAVVMFLGMASGAMIGSHIEDKTQFCEDAAKVKGGAPETHLFAAGAPADPSTAPTPETPARP</sequence>
<evidence type="ECO:0008006" key="5">
    <source>
        <dbReference type="Google" id="ProtNLM"/>
    </source>
</evidence>
<dbReference type="Proteomes" id="UP000245073">
    <property type="component" value="Unassembled WGS sequence"/>
</dbReference>
<accession>A0A2T9K4K9</accession>
<dbReference type="AlphaFoldDB" id="A0A2T9K4K9"/>
<evidence type="ECO:0000256" key="2">
    <source>
        <dbReference type="SAM" id="SignalP"/>
    </source>
</evidence>
<comment type="caution">
    <text evidence="3">The sequence shown here is derived from an EMBL/GenBank/DDBJ whole genome shotgun (WGS) entry which is preliminary data.</text>
</comment>
<protein>
    <recommendedName>
        <fullName evidence="5">Lipoprotein</fullName>
    </recommendedName>
</protein>
<gene>
    <name evidence="3" type="ORF">DDF67_08120</name>
</gene>
<proteinExistence type="predicted"/>
<feature type="region of interest" description="Disordered" evidence="1">
    <location>
        <begin position="155"/>
        <end position="176"/>
    </location>
</feature>
<name>A0A2T9K4K9_9CAUL</name>
<feature type="signal peptide" evidence="2">
    <location>
        <begin position="1"/>
        <end position="19"/>
    </location>
</feature>
<evidence type="ECO:0000256" key="1">
    <source>
        <dbReference type="SAM" id="MobiDB-lite"/>
    </source>
</evidence>
<evidence type="ECO:0000313" key="4">
    <source>
        <dbReference type="Proteomes" id="UP000245073"/>
    </source>
</evidence>
<evidence type="ECO:0000313" key="3">
    <source>
        <dbReference type="EMBL" id="PVM90918.1"/>
    </source>
</evidence>
<dbReference type="EMBL" id="QDKQ01000033">
    <property type="protein sequence ID" value="PVM90918.1"/>
    <property type="molecule type" value="Genomic_DNA"/>
</dbReference>
<organism evidence="3 4">
    <name type="scientific">Caulobacter endophyticus</name>
    <dbReference type="NCBI Taxonomy" id="2172652"/>
    <lineage>
        <taxon>Bacteria</taxon>
        <taxon>Pseudomonadati</taxon>
        <taxon>Pseudomonadota</taxon>
        <taxon>Alphaproteobacteria</taxon>
        <taxon>Caulobacterales</taxon>
        <taxon>Caulobacteraceae</taxon>
        <taxon>Caulobacter</taxon>
    </lineage>
</organism>
<keyword evidence="2" id="KW-0732">Signal</keyword>